<comment type="caution">
    <text evidence="7">Lacks conserved residue(s) required for the propagation of feature annotation.</text>
</comment>
<dbReference type="EMBL" id="JANCLU010000004">
    <property type="protein sequence ID" value="MCP8938059.1"/>
    <property type="molecule type" value="Genomic_DNA"/>
</dbReference>
<keyword evidence="3" id="KW-0677">Repeat</keyword>
<comment type="function">
    <text evidence="7">Modifies, by uridylylation and deuridylylation, the PII regulatory proteins (GlnB and homologs), in response to the nitrogen status of the cell that GlnD senses through the glutamine level. Under low glutamine levels, catalyzes the conversion of the PII proteins and UTP to PII-UMP and PPi, while under higher glutamine levels, GlnD hydrolyzes PII-UMP to PII and UMP (deuridylylation). Thus, controls uridylylation state and activity of the PII proteins, and plays an important role in the regulation of nitrogen metabolism.</text>
</comment>
<comment type="domain">
    <text evidence="7">Has four distinct domains: an N-terminal nucleotidyltransferase (NT) domain responsible for UTase activity, a central HD domain that encodes UR activity, and two C-terminal ACT domains that seem to have a role in glutamine sensing.</text>
</comment>
<dbReference type="Gene3D" id="1.10.3090.10">
    <property type="entry name" value="cca-adding enzyme, domain 2"/>
    <property type="match status" value="1"/>
</dbReference>
<dbReference type="Gene3D" id="3.30.460.10">
    <property type="entry name" value="Beta Polymerase, domain 2"/>
    <property type="match status" value="1"/>
</dbReference>
<keyword evidence="1 7" id="KW-0808">Transferase</keyword>
<dbReference type="RefSeq" id="WP_254739582.1">
    <property type="nucleotide sequence ID" value="NZ_JANCLU010000004.1"/>
</dbReference>
<evidence type="ECO:0000256" key="1">
    <source>
        <dbReference type="ARBA" id="ARBA00022679"/>
    </source>
</evidence>
<dbReference type="SUPFAM" id="SSF81593">
    <property type="entry name" value="Nucleotidyltransferase substrate binding subunit/domain"/>
    <property type="match status" value="1"/>
</dbReference>
<dbReference type="Gene3D" id="3.30.70.260">
    <property type="match status" value="2"/>
</dbReference>
<keyword evidence="4 7" id="KW-0378">Hydrolase</keyword>
<dbReference type="PANTHER" id="PTHR47320">
    <property type="entry name" value="BIFUNCTIONAL URIDYLYLTRANSFERASE/URIDYLYL-REMOVING ENZYME"/>
    <property type="match status" value="1"/>
</dbReference>
<evidence type="ECO:0000256" key="2">
    <source>
        <dbReference type="ARBA" id="ARBA00022695"/>
    </source>
</evidence>
<evidence type="ECO:0000313" key="10">
    <source>
        <dbReference type="EMBL" id="MCP8938059.1"/>
    </source>
</evidence>
<dbReference type="GO" id="GO:0008773">
    <property type="term" value="F:[protein-PII] uridylyltransferase activity"/>
    <property type="evidence" value="ECO:0007669"/>
    <property type="project" value="UniProtKB-EC"/>
</dbReference>
<comment type="caution">
    <text evidence="10">The sequence shown here is derived from an EMBL/GenBank/DDBJ whole genome shotgun (WGS) entry which is preliminary data.</text>
</comment>
<dbReference type="InterPro" id="IPR045865">
    <property type="entry name" value="ACT-like_dom_sf"/>
</dbReference>
<dbReference type="CDD" id="cd05401">
    <property type="entry name" value="NT_GlnE_GlnD_like"/>
    <property type="match status" value="1"/>
</dbReference>
<evidence type="ECO:0000256" key="4">
    <source>
        <dbReference type="ARBA" id="ARBA00022801"/>
    </source>
</evidence>
<dbReference type="CDD" id="cd04900">
    <property type="entry name" value="ACT_UUR-like_1"/>
    <property type="match status" value="1"/>
</dbReference>
<comment type="catalytic activity">
    <reaction evidence="7">
        <text>[protein-PII]-L-tyrosine + UTP = [protein-PII]-uridylyl-L-tyrosine + diphosphate</text>
        <dbReference type="Rhea" id="RHEA:13673"/>
        <dbReference type="Rhea" id="RHEA-COMP:12147"/>
        <dbReference type="Rhea" id="RHEA-COMP:12148"/>
        <dbReference type="ChEBI" id="CHEBI:33019"/>
        <dbReference type="ChEBI" id="CHEBI:46398"/>
        <dbReference type="ChEBI" id="CHEBI:46858"/>
        <dbReference type="ChEBI" id="CHEBI:90602"/>
        <dbReference type="EC" id="2.7.7.59"/>
    </reaction>
</comment>
<dbReference type="Pfam" id="PF01966">
    <property type="entry name" value="HD"/>
    <property type="match status" value="1"/>
</dbReference>
<dbReference type="SMART" id="SM00471">
    <property type="entry name" value="HDc"/>
    <property type="match status" value="1"/>
</dbReference>
<dbReference type="NCBIfam" id="NF003467">
    <property type="entry name" value="PRK05092.1"/>
    <property type="match status" value="1"/>
</dbReference>
<keyword evidence="2 7" id="KW-0548">Nucleotidyltransferase</keyword>
<dbReference type="SUPFAM" id="SSF81891">
    <property type="entry name" value="Poly A polymerase C-terminal region-like"/>
    <property type="match status" value="1"/>
</dbReference>
<evidence type="ECO:0000259" key="9">
    <source>
        <dbReference type="PROSITE" id="PS51831"/>
    </source>
</evidence>
<dbReference type="Pfam" id="PF01909">
    <property type="entry name" value="NTP_transf_2"/>
    <property type="match status" value="1"/>
</dbReference>
<evidence type="ECO:0000259" key="8">
    <source>
        <dbReference type="PROSITE" id="PS51671"/>
    </source>
</evidence>
<evidence type="ECO:0000313" key="11">
    <source>
        <dbReference type="Proteomes" id="UP001205890"/>
    </source>
</evidence>
<dbReference type="InterPro" id="IPR010043">
    <property type="entry name" value="UTase/UR"/>
</dbReference>
<dbReference type="InterPro" id="IPR002934">
    <property type="entry name" value="Polymerase_NTP_transf_dom"/>
</dbReference>
<evidence type="ECO:0000256" key="6">
    <source>
        <dbReference type="ARBA" id="ARBA00023268"/>
    </source>
</evidence>
<evidence type="ECO:0000256" key="3">
    <source>
        <dbReference type="ARBA" id="ARBA00022737"/>
    </source>
</evidence>
<dbReference type="InterPro" id="IPR002912">
    <property type="entry name" value="ACT_dom"/>
</dbReference>
<dbReference type="SUPFAM" id="SSF81301">
    <property type="entry name" value="Nucleotidyltransferase"/>
    <property type="match status" value="1"/>
</dbReference>
<feature type="domain" description="HD" evidence="9">
    <location>
        <begin position="495"/>
        <end position="617"/>
    </location>
</feature>
<dbReference type="Pfam" id="PF01842">
    <property type="entry name" value="ACT"/>
    <property type="match status" value="2"/>
</dbReference>
<accession>A0ABT1L9B2</accession>
<dbReference type="EC" id="2.7.7.59" evidence="7"/>
<dbReference type="PROSITE" id="PS51831">
    <property type="entry name" value="HD"/>
    <property type="match status" value="1"/>
</dbReference>
<evidence type="ECO:0000256" key="7">
    <source>
        <dbReference type="HAMAP-Rule" id="MF_00277"/>
    </source>
</evidence>
<keyword evidence="5 7" id="KW-0460">Magnesium</keyword>
<dbReference type="NCBIfam" id="TIGR01693">
    <property type="entry name" value="UTase_glnD"/>
    <property type="match status" value="1"/>
</dbReference>
<feature type="domain" description="ACT" evidence="8">
    <location>
        <begin position="735"/>
        <end position="812"/>
    </location>
</feature>
<dbReference type="CDD" id="cd04899">
    <property type="entry name" value="ACT_ACR-UUR-like_2"/>
    <property type="match status" value="1"/>
</dbReference>
<comment type="activity regulation">
    <text evidence="7">Uridylyltransferase (UTase) activity is inhibited by glutamine, while glutamine activates uridylyl-removing (UR) activity.</text>
</comment>
<feature type="region of interest" description="Uridylyltransferase" evidence="7">
    <location>
        <begin position="1"/>
        <end position="376"/>
    </location>
</feature>
<gene>
    <name evidence="7" type="primary">glnD</name>
    <name evidence="10" type="ORF">NK718_05990</name>
</gene>
<dbReference type="EC" id="3.1.4.-" evidence="7"/>
<dbReference type="Proteomes" id="UP001205890">
    <property type="component" value="Unassembled WGS sequence"/>
</dbReference>
<comment type="similarity">
    <text evidence="7">Belongs to the GlnD family.</text>
</comment>
<dbReference type="CDD" id="cd00077">
    <property type="entry name" value="HDc"/>
    <property type="match status" value="1"/>
</dbReference>
<protein>
    <recommendedName>
        <fullName evidence="7">Bifunctional uridylyltransferase/uridylyl-removing enzyme</fullName>
        <shortName evidence="7">UTase/UR</shortName>
    </recommendedName>
    <alternativeName>
        <fullName evidence="7">Bifunctional [protein-PII] modification enzyme</fullName>
    </alternativeName>
    <alternativeName>
        <fullName evidence="7">Bifunctional nitrogen sensor protein</fullName>
    </alternativeName>
    <domain>
        <recommendedName>
            <fullName evidence="7">[Protein-PII] uridylyltransferase</fullName>
            <shortName evidence="7">PII uridylyltransferase</shortName>
            <shortName evidence="7">UTase</shortName>
            <ecNumber evidence="7">2.7.7.59</ecNumber>
        </recommendedName>
    </domain>
    <domain>
        <recommendedName>
            <fullName evidence="7">[Protein-PII]-UMP uridylyl-removing enzyme</fullName>
            <shortName evidence="7">UR</shortName>
            <ecNumber evidence="7">3.1.4.-</ecNumber>
        </recommendedName>
    </domain>
</protein>
<keyword evidence="6 7" id="KW-0511">Multifunctional enzyme</keyword>
<dbReference type="Pfam" id="PF08335">
    <property type="entry name" value="GlnD_UR_UTase"/>
    <property type="match status" value="1"/>
</dbReference>
<dbReference type="InterPro" id="IPR043519">
    <property type="entry name" value="NT_sf"/>
</dbReference>
<dbReference type="InterPro" id="IPR003607">
    <property type="entry name" value="HD/PDEase_dom"/>
</dbReference>
<name>A0ABT1L9B2_9HYPH</name>
<comment type="cofactor">
    <cofactor evidence="7">
        <name>Mg(2+)</name>
        <dbReference type="ChEBI" id="CHEBI:18420"/>
    </cofactor>
</comment>
<dbReference type="InterPro" id="IPR013546">
    <property type="entry name" value="PII_UdlTrfase/GS_AdlTrfase"/>
</dbReference>
<dbReference type="SUPFAM" id="SSF55021">
    <property type="entry name" value="ACT-like"/>
    <property type="match status" value="2"/>
</dbReference>
<sequence length="936" mass="104505">MASTSHPTPADAPDRAALERALRDAVAKAGSDAAAQRVAVVAILRDLLTEGREAARAELERERDGLRCATRLSDLMDLVVRLLHGVAVGMSGGGAQPLASERLAVVAVGGYGRGTLAPGSDVDLLFLLPWKATPWTEGVVETILYALWDLKLKVGHSTRTVDECIREARADMTIRTALLEARLLLGDAQLFSELQDRYDREVVQGSAAQFVAEKLAERERRVNRAGSSRYLVEPNVKDGKGGLRDLNTLFWIAKYVYRVRDTADLVQAGLFDREERELFRRCEEFLWRVRCEMHFVTGRAEERLTFDLQRQIAERIGYAGHGGLSSIERFMKRYFLVAKDVGDLTAIVCAALEARHAKPRPMLDRLVGRLRRKGKSIADTADFVIENERLTVARSDVFARDPVNLLRLFRYADRLNRAIHPDATRLVTRSLKLVDSRLRNDREANRIFLELLTSRNAPETVLRRMNESGLLGRFVPEFGRVVAMMQFNMYHHYTVDEHLLRSIGVLAELEAGRLKDELPVAHEILPSVRNRLVLAVALFIHDIAKGRPEDHSTAGARIARRLCPRLGLSEPETDTIAWLVEHHLLMSTVAQSRDLSDPKTIETFSAVVQSLERLKMLLVLTVCDIKAVGPGVWNGWKGQLLRTLYWETEIVLAGGHSSIDRAQRVKRSQEELRRALPAWSDAEIDAYVARHYPAYWLKVDLPRRVKHANFLFGAEREMRSLATEVATDRFRGVTELTVTAPDHPRLLAIITGACAAAGANIVDAQIFTTTDGMALDTIFIRRAFDQDEDELRRGARVAQHIERALKGEIRIAEAVAARSTERAGNLKAFQLAPDVLLDNALSSRHTVIEVSGLDRPGLLYELTTALGKLNLNIASAHIATFGEKAVDVFYVTDLTGSKVTHASRQATIRRQLLEVLHGREGHAPAHPPRPARAASR</sequence>
<proteinExistence type="inferred from homology"/>
<feature type="domain" description="ACT" evidence="8">
    <location>
        <begin position="847"/>
        <end position="928"/>
    </location>
</feature>
<dbReference type="PANTHER" id="PTHR47320:SF1">
    <property type="entry name" value="BIFUNCTIONAL URIDYLYLTRANSFERASE_URIDYLYL-REMOVING ENZYME"/>
    <property type="match status" value="1"/>
</dbReference>
<dbReference type="PIRSF" id="PIRSF006288">
    <property type="entry name" value="PII_uridyltransf"/>
    <property type="match status" value="1"/>
</dbReference>
<organism evidence="10 11">
    <name type="scientific">Alsobacter ponti</name>
    <dbReference type="NCBI Taxonomy" id="2962936"/>
    <lineage>
        <taxon>Bacteria</taxon>
        <taxon>Pseudomonadati</taxon>
        <taxon>Pseudomonadota</taxon>
        <taxon>Alphaproteobacteria</taxon>
        <taxon>Hyphomicrobiales</taxon>
        <taxon>Alsobacteraceae</taxon>
        <taxon>Alsobacter</taxon>
    </lineage>
</organism>
<dbReference type="InterPro" id="IPR006674">
    <property type="entry name" value="HD_domain"/>
</dbReference>
<dbReference type="PROSITE" id="PS51671">
    <property type="entry name" value="ACT"/>
    <property type="match status" value="2"/>
</dbReference>
<keyword evidence="11" id="KW-1185">Reference proteome</keyword>
<comment type="catalytic activity">
    <reaction evidence="7">
        <text>[protein-PII]-uridylyl-L-tyrosine + H2O = [protein-PII]-L-tyrosine + UMP + H(+)</text>
        <dbReference type="Rhea" id="RHEA:48600"/>
        <dbReference type="Rhea" id="RHEA-COMP:12147"/>
        <dbReference type="Rhea" id="RHEA-COMP:12148"/>
        <dbReference type="ChEBI" id="CHEBI:15377"/>
        <dbReference type="ChEBI" id="CHEBI:15378"/>
        <dbReference type="ChEBI" id="CHEBI:46858"/>
        <dbReference type="ChEBI" id="CHEBI:57865"/>
        <dbReference type="ChEBI" id="CHEBI:90602"/>
    </reaction>
</comment>
<dbReference type="HAMAP" id="MF_00277">
    <property type="entry name" value="PII_uridylyl_transf"/>
    <property type="match status" value="1"/>
</dbReference>
<reference evidence="10 11" key="1">
    <citation type="submission" date="2022-07" db="EMBL/GenBank/DDBJ databases">
        <authorList>
            <person name="Li W.-J."/>
            <person name="Deng Q.-Q."/>
        </authorList>
    </citation>
    <scope>NUCLEOTIDE SEQUENCE [LARGE SCALE GENOMIC DNA]</scope>
    <source>
        <strain evidence="10 11">SYSU M60028</strain>
    </source>
</reference>
<evidence type="ECO:0000256" key="5">
    <source>
        <dbReference type="ARBA" id="ARBA00022842"/>
    </source>
</evidence>